<dbReference type="Pfam" id="PF00891">
    <property type="entry name" value="Methyltransf_2"/>
    <property type="match status" value="1"/>
</dbReference>
<dbReference type="InterPro" id="IPR036388">
    <property type="entry name" value="WH-like_DNA-bd_sf"/>
</dbReference>
<dbReference type="PROSITE" id="PS51683">
    <property type="entry name" value="SAM_OMT_II"/>
    <property type="match status" value="1"/>
</dbReference>
<evidence type="ECO:0000256" key="3">
    <source>
        <dbReference type="ARBA" id="ARBA00022691"/>
    </source>
</evidence>
<dbReference type="SUPFAM" id="SSF46785">
    <property type="entry name" value="Winged helix' DNA-binding domain"/>
    <property type="match status" value="1"/>
</dbReference>
<dbReference type="AlphaFoldDB" id="A0A8H3F611"/>
<name>A0A8H3F611_9LECA</name>
<evidence type="ECO:0000259" key="5">
    <source>
        <dbReference type="Pfam" id="PF08100"/>
    </source>
</evidence>
<gene>
    <name evidence="6" type="ORF">GOMPHAMPRED_001578</name>
</gene>
<dbReference type="InterPro" id="IPR001077">
    <property type="entry name" value="COMT_C"/>
</dbReference>
<keyword evidence="7" id="KW-1185">Reference proteome</keyword>
<sequence length="404" mass="44936">MSEELTKPSSVVPLDVIVASIKAALENASSTVYEEVVSTISSLMISLERPIDIIHRLHEGQMPLAIVKSAIDAGILNALAESEQPLSAGQLATKIGAASSLTARLLRYLAAQGMVTQVDKDEYVANEKTKAFAQPSFHGSINYSFGTVTSINQAVPAFLMEHKFQDIIKNTETPFNKAYNTPLPLFEWFQHNPEQHKHFMQYMSIQRHDLVTWLSVFPVELEMGNWKAEDTANDSKRVVFIDVGGGMGHQAIAFGQKHPKLGRVILQDLPSVLEHAQVPANVEKQGNNFFKGQPEKGAKFYYLRNVLHDHPDQQVIVILKHLMAAMGPDSEILIDEMCLPEKGTTLLQATRDFRMGFLLGAVERTLWEWEKLLDATGLMIKAKYQYTNVLADTVIVAVPKLASQ</sequence>
<keyword evidence="3" id="KW-0949">S-adenosyl-L-methionine</keyword>
<dbReference type="Pfam" id="PF08100">
    <property type="entry name" value="Dimerisation"/>
    <property type="match status" value="1"/>
</dbReference>
<feature type="domain" description="O-methyltransferase C-terminal" evidence="4">
    <location>
        <begin position="166"/>
        <end position="377"/>
    </location>
</feature>
<evidence type="ECO:0008006" key="8">
    <source>
        <dbReference type="Google" id="ProtNLM"/>
    </source>
</evidence>
<dbReference type="PANTHER" id="PTHR43712">
    <property type="entry name" value="PUTATIVE (AFU_ORTHOLOGUE AFUA_4G14580)-RELATED"/>
    <property type="match status" value="1"/>
</dbReference>
<dbReference type="GO" id="GO:0046983">
    <property type="term" value="F:protein dimerization activity"/>
    <property type="evidence" value="ECO:0007669"/>
    <property type="project" value="InterPro"/>
</dbReference>
<evidence type="ECO:0000256" key="2">
    <source>
        <dbReference type="ARBA" id="ARBA00022679"/>
    </source>
</evidence>
<dbReference type="Proteomes" id="UP000664169">
    <property type="component" value="Unassembled WGS sequence"/>
</dbReference>
<dbReference type="OrthoDB" id="2410195at2759"/>
<dbReference type="Gene3D" id="1.10.10.10">
    <property type="entry name" value="Winged helix-like DNA-binding domain superfamily/Winged helix DNA-binding domain"/>
    <property type="match status" value="1"/>
</dbReference>
<dbReference type="InterPro" id="IPR016461">
    <property type="entry name" value="COMT-like"/>
</dbReference>
<dbReference type="InterPro" id="IPR029063">
    <property type="entry name" value="SAM-dependent_MTases_sf"/>
</dbReference>
<dbReference type="Gene3D" id="3.40.50.150">
    <property type="entry name" value="Vaccinia Virus protein VP39"/>
    <property type="match status" value="1"/>
</dbReference>
<evidence type="ECO:0000259" key="4">
    <source>
        <dbReference type="Pfam" id="PF00891"/>
    </source>
</evidence>
<organism evidence="6 7">
    <name type="scientific">Gomphillus americanus</name>
    <dbReference type="NCBI Taxonomy" id="1940652"/>
    <lineage>
        <taxon>Eukaryota</taxon>
        <taxon>Fungi</taxon>
        <taxon>Dikarya</taxon>
        <taxon>Ascomycota</taxon>
        <taxon>Pezizomycotina</taxon>
        <taxon>Lecanoromycetes</taxon>
        <taxon>OSLEUM clade</taxon>
        <taxon>Ostropomycetidae</taxon>
        <taxon>Ostropales</taxon>
        <taxon>Graphidaceae</taxon>
        <taxon>Gomphilloideae</taxon>
        <taxon>Gomphillus</taxon>
    </lineage>
</organism>
<dbReference type="GO" id="GO:0008171">
    <property type="term" value="F:O-methyltransferase activity"/>
    <property type="evidence" value="ECO:0007669"/>
    <property type="project" value="InterPro"/>
</dbReference>
<dbReference type="InterPro" id="IPR036390">
    <property type="entry name" value="WH_DNA-bd_sf"/>
</dbReference>
<evidence type="ECO:0000313" key="6">
    <source>
        <dbReference type="EMBL" id="CAF9918619.1"/>
    </source>
</evidence>
<proteinExistence type="predicted"/>
<accession>A0A8H3F611</accession>
<comment type="caution">
    <text evidence="6">The sequence shown here is derived from an EMBL/GenBank/DDBJ whole genome shotgun (WGS) entry which is preliminary data.</text>
</comment>
<evidence type="ECO:0000256" key="1">
    <source>
        <dbReference type="ARBA" id="ARBA00022603"/>
    </source>
</evidence>
<keyword evidence="2" id="KW-0808">Transferase</keyword>
<dbReference type="EMBL" id="CAJPDQ010000013">
    <property type="protein sequence ID" value="CAF9918619.1"/>
    <property type="molecule type" value="Genomic_DNA"/>
</dbReference>
<dbReference type="SUPFAM" id="SSF53335">
    <property type="entry name" value="S-adenosyl-L-methionine-dependent methyltransferases"/>
    <property type="match status" value="1"/>
</dbReference>
<keyword evidence="1" id="KW-0489">Methyltransferase</keyword>
<protein>
    <recommendedName>
        <fullName evidence="8">O-methyltransferase domain-containing protein</fullName>
    </recommendedName>
</protein>
<dbReference type="InterPro" id="IPR012967">
    <property type="entry name" value="COMT_dimerisation"/>
</dbReference>
<dbReference type="PANTHER" id="PTHR43712:SF2">
    <property type="entry name" value="O-METHYLTRANSFERASE CICE"/>
    <property type="match status" value="1"/>
</dbReference>
<evidence type="ECO:0000313" key="7">
    <source>
        <dbReference type="Proteomes" id="UP000664169"/>
    </source>
</evidence>
<dbReference type="GO" id="GO:0032259">
    <property type="term" value="P:methylation"/>
    <property type="evidence" value="ECO:0007669"/>
    <property type="project" value="UniProtKB-KW"/>
</dbReference>
<reference evidence="6" key="1">
    <citation type="submission" date="2021-03" db="EMBL/GenBank/DDBJ databases">
        <authorList>
            <person name="Tagirdzhanova G."/>
        </authorList>
    </citation>
    <scope>NUCLEOTIDE SEQUENCE</scope>
</reference>
<feature type="domain" description="O-methyltransferase dimerisation" evidence="5">
    <location>
        <begin position="65"/>
        <end position="123"/>
    </location>
</feature>